<feature type="domain" description="HNH nuclease" evidence="2">
    <location>
        <begin position="191"/>
        <end position="259"/>
    </location>
</feature>
<evidence type="ECO:0000313" key="4">
    <source>
        <dbReference type="Proteomes" id="UP001212841"/>
    </source>
</evidence>
<feature type="compositionally biased region" description="Low complexity" evidence="1">
    <location>
        <begin position="135"/>
        <end position="164"/>
    </location>
</feature>
<dbReference type="InterPro" id="IPR003615">
    <property type="entry name" value="HNH_nuc"/>
</dbReference>
<comment type="caution">
    <text evidence="3">The sequence shown here is derived from an EMBL/GenBank/DDBJ whole genome shotgun (WGS) entry which is preliminary data.</text>
</comment>
<protein>
    <recommendedName>
        <fullName evidence="2">HNH nuclease domain-containing protein</fullName>
    </recommendedName>
</protein>
<reference evidence="3" key="1">
    <citation type="submission" date="2020-05" db="EMBL/GenBank/DDBJ databases">
        <title>Phylogenomic resolution of chytrid fungi.</title>
        <authorList>
            <person name="Stajich J.E."/>
            <person name="Amses K."/>
            <person name="Simmons R."/>
            <person name="Seto K."/>
            <person name="Myers J."/>
            <person name="Bonds A."/>
            <person name="Quandt C.A."/>
            <person name="Barry K."/>
            <person name="Liu P."/>
            <person name="Grigoriev I."/>
            <person name="Longcore J.E."/>
            <person name="James T.Y."/>
        </authorList>
    </citation>
    <scope>NUCLEOTIDE SEQUENCE</scope>
    <source>
        <strain evidence="3">JEL0318</strain>
    </source>
</reference>
<dbReference type="AlphaFoldDB" id="A0AAD5X8L7"/>
<keyword evidence="4" id="KW-1185">Reference proteome</keyword>
<proteinExistence type="predicted"/>
<accession>A0AAD5X8L7</accession>
<evidence type="ECO:0000313" key="3">
    <source>
        <dbReference type="EMBL" id="KAJ3056981.1"/>
    </source>
</evidence>
<evidence type="ECO:0000259" key="2">
    <source>
        <dbReference type="Pfam" id="PF13391"/>
    </source>
</evidence>
<dbReference type="Pfam" id="PF13391">
    <property type="entry name" value="HNH_2"/>
    <property type="match status" value="1"/>
</dbReference>
<dbReference type="Proteomes" id="UP001212841">
    <property type="component" value="Unassembled WGS sequence"/>
</dbReference>
<organism evidence="3 4">
    <name type="scientific">Rhizophlyctis rosea</name>
    <dbReference type="NCBI Taxonomy" id="64517"/>
    <lineage>
        <taxon>Eukaryota</taxon>
        <taxon>Fungi</taxon>
        <taxon>Fungi incertae sedis</taxon>
        <taxon>Chytridiomycota</taxon>
        <taxon>Chytridiomycota incertae sedis</taxon>
        <taxon>Chytridiomycetes</taxon>
        <taxon>Rhizophlyctidales</taxon>
        <taxon>Rhizophlyctidaceae</taxon>
        <taxon>Rhizophlyctis</taxon>
    </lineage>
</organism>
<dbReference type="EMBL" id="JADGJD010000014">
    <property type="protein sequence ID" value="KAJ3056981.1"/>
    <property type="molecule type" value="Genomic_DNA"/>
</dbReference>
<evidence type="ECO:0000256" key="1">
    <source>
        <dbReference type="SAM" id="MobiDB-lite"/>
    </source>
</evidence>
<sequence>MALSIQSESTDPPVSLLKTSVGRLGHRWTKLLQFLFVTCGKFELTQYNLFKLELEPDPYTPAATYKRTALNPLSEDLTLFEGMYALRPKESNIPPLSRRQQDILPIVPKDNAPKPKEAEGTETPSSPKSAKCPRAASTSSQSPSGSASRAQSSESLAGSSQSLQSDVITTTAKELRDHQFKRGLYQRDSHCLVTREPDDLEGAHVLSLSWWVTWRQERLPQYIRDVINSVPDGINDVRNGLLVTTDLAKTYDKGIWAIDKRGDDYFFVTLGSAFEEFDGVKMDVNRRIRKDGRAWSSFMPDAALLRFHLILSILNKVRGGAETEDEEEHDDDETPAGLLEEELRVRRASLVEYLGGTEWAEKLSNNLIVDDLLAGNA</sequence>
<feature type="region of interest" description="Disordered" evidence="1">
    <location>
        <begin position="90"/>
        <end position="164"/>
    </location>
</feature>
<name>A0AAD5X8L7_9FUNG</name>
<gene>
    <name evidence="3" type="ORF">HK097_001925</name>
</gene>